<dbReference type="GO" id="GO:0006310">
    <property type="term" value="P:DNA recombination"/>
    <property type="evidence" value="ECO:0007669"/>
    <property type="project" value="InterPro"/>
</dbReference>
<name>A0A8S5Q787_9CAUD</name>
<dbReference type="EMBL" id="BK015590">
    <property type="protein sequence ID" value="DAE14651.1"/>
    <property type="molecule type" value="Genomic_DNA"/>
</dbReference>
<dbReference type="SUPFAM" id="SSF103084">
    <property type="entry name" value="Holliday junction resolvase RusA"/>
    <property type="match status" value="1"/>
</dbReference>
<protein>
    <submittedName>
        <fullName evidence="1">Endodeoxyribonuclease RusA</fullName>
    </submittedName>
</protein>
<dbReference type="GO" id="GO:0006281">
    <property type="term" value="P:DNA repair"/>
    <property type="evidence" value="ECO:0007669"/>
    <property type="project" value="InterPro"/>
</dbReference>
<dbReference type="Gene3D" id="3.30.1330.70">
    <property type="entry name" value="Holliday junction resolvase RusA"/>
    <property type="match status" value="1"/>
</dbReference>
<organism evidence="1">
    <name type="scientific">Myoviridae sp. ctAca11</name>
    <dbReference type="NCBI Taxonomy" id="2825043"/>
    <lineage>
        <taxon>Viruses</taxon>
        <taxon>Duplodnaviria</taxon>
        <taxon>Heunggongvirae</taxon>
        <taxon>Uroviricota</taxon>
        <taxon>Caudoviricetes</taxon>
    </lineage>
</organism>
<accession>A0A8S5Q787</accession>
<dbReference type="InterPro" id="IPR036614">
    <property type="entry name" value="RusA-like_sf"/>
</dbReference>
<sequence>MKKTYTRELAETFRTQTCERFTEHVTCTVTFYEDTMRRDDDNVISGCKYLLDGLVTAGIIKDDSPKYLHLKAERFQSKLLVDGKKVPYITIEIEKSDVKNFM</sequence>
<reference evidence="1" key="1">
    <citation type="journal article" date="2021" name="Proc. Natl. Acad. Sci. U.S.A.">
        <title>A Catalog of Tens of Thousands of Viruses from Human Metagenomes Reveals Hidden Associations with Chronic Diseases.</title>
        <authorList>
            <person name="Tisza M.J."/>
            <person name="Buck C.B."/>
        </authorList>
    </citation>
    <scope>NUCLEOTIDE SEQUENCE</scope>
    <source>
        <strain evidence="1">CtAca11</strain>
    </source>
</reference>
<evidence type="ECO:0000313" key="1">
    <source>
        <dbReference type="EMBL" id="DAE14651.1"/>
    </source>
</evidence>
<proteinExistence type="predicted"/>
<dbReference type="GO" id="GO:0000287">
    <property type="term" value="F:magnesium ion binding"/>
    <property type="evidence" value="ECO:0007669"/>
    <property type="project" value="InterPro"/>
</dbReference>